<comment type="subcellular location">
    <subcellularLocation>
        <location evidence="1">Endomembrane system</location>
        <topology evidence="1">Multi-pass membrane protein</topology>
    </subcellularLocation>
</comment>
<dbReference type="SUPFAM" id="SSF103481">
    <property type="entry name" value="Multidrug resistance efflux transporter EmrE"/>
    <property type="match status" value="2"/>
</dbReference>
<proteinExistence type="inferred from homology"/>
<evidence type="ECO:0000313" key="6">
    <source>
        <dbReference type="EMBL" id="AZU63867.1"/>
    </source>
</evidence>
<feature type="transmembrane region" description="Helical" evidence="4">
    <location>
        <begin position="180"/>
        <end position="199"/>
    </location>
</feature>
<feature type="transmembrane region" description="Helical" evidence="4">
    <location>
        <begin position="124"/>
        <end position="143"/>
    </location>
</feature>
<dbReference type="PANTHER" id="PTHR12715">
    <property type="entry name" value="TRANSPORTER, DRUG/METABOLITE EXPORTER FAMILY"/>
    <property type="match status" value="1"/>
</dbReference>
<reference evidence="6 7" key="1">
    <citation type="submission" date="2017-07" db="EMBL/GenBank/DDBJ databases">
        <title>The complete genome sequence of Bacillus mesonae strain H20-5, an efficient strain improving plant abiotic stress resistance.</title>
        <authorList>
            <person name="Kim S.Y."/>
            <person name="Song H."/>
            <person name="Sang M.K."/>
            <person name="Weon H.-Y."/>
            <person name="Song J."/>
        </authorList>
    </citation>
    <scope>NUCLEOTIDE SEQUENCE [LARGE SCALE GENOMIC DNA]</scope>
    <source>
        <strain evidence="6 7">H20-5</strain>
    </source>
</reference>
<name>A0A3T0I3H5_9BACI</name>
<dbReference type="AlphaFoldDB" id="A0A3T0I3H5"/>
<keyword evidence="4" id="KW-1133">Transmembrane helix</keyword>
<dbReference type="GO" id="GO:0016020">
    <property type="term" value="C:membrane"/>
    <property type="evidence" value="ECO:0007669"/>
    <property type="project" value="InterPro"/>
</dbReference>
<feature type="transmembrane region" description="Helical" evidence="4">
    <location>
        <begin position="41"/>
        <end position="57"/>
    </location>
</feature>
<keyword evidence="4" id="KW-0472">Membrane</keyword>
<dbReference type="Pfam" id="PF00892">
    <property type="entry name" value="EamA"/>
    <property type="match status" value="2"/>
</dbReference>
<dbReference type="STRING" id="1193713.GCA_001636315_01478"/>
<dbReference type="PANTHER" id="PTHR12715:SF4">
    <property type="entry name" value="EAMA DOMAIN-CONTAINING PROTEIN"/>
    <property type="match status" value="1"/>
</dbReference>
<feature type="region of interest" description="Disordered" evidence="3">
    <location>
        <begin position="291"/>
        <end position="310"/>
    </location>
</feature>
<sequence>MRYTMNGKVIAAYTIIIVAWGSAFAGIKAALGSYSPEHLALLRLLIGSTTLIIFAAVKKIRLPDVKDIPVILLLGFLGFTVYHSALNYGEQMVSAGIASLLVSTAPIFSAVLAAAFLKEKFTKAGWIGSLIAFSGVALISFGTGHTQTAYFIGILFIITAALGESFYFVYQAKYLRKYGFIAFTVYTIIAGTLFMLPFLPGLGREVLAASAGSTIAVIYLGLIPTVLPYLALAYITSKVGASEATSSLYLTPAAALIISWLMLGEIPTMISLAGGVLTLIGVGVIQRKAPNQEHEVPKPSNGPGNHSRTG</sequence>
<feature type="domain" description="EamA" evidence="5">
    <location>
        <begin position="15"/>
        <end position="140"/>
    </location>
</feature>
<dbReference type="InterPro" id="IPR052756">
    <property type="entry name" value="Alkyne_AA_exporter"/>
</dbReference>
<organism evidence="6 7">
    <name type="scientific">Neobacillus mesonae</name>
    <dbReference type="NCBI Taxonomy" id="1193713"/>
    <lineage>
        <taxon>Bacteria</taxon>
        <taxon>Bacillati</taxon>
        <taxon>Bacillota</taxon>
        <taxon>Bacilli</taxon>
        <taxon>Bacillales</taxon>
        <taxon>Bacillaceae</taxon>
        <taxon>Neobacillus</taxon>
    </lineage>
</organism>
<dbReference type="Proteomes" id="UP000282892">
    <property type="component" value="Chromosome"/>
</dbReference>
<gene>
    <name evidence="6" type="ORF">CHR53_22895</name>
</gene>
<comment type="similarity">
    <text evidence="2">Belongs to the EamA transporter family.</text>
</comment>
<feature type="transmembrane region" description="Helical" evidence="4">
    <location>
        <begin position="92"/>
        <end position="117"/>
    </location>
</feature>
<keyword evidence="7" id="KW-1185">Reference proteome</keyword>
<dbReference type="EMBL" id="CP022572">
    <property type="protein sequence ID" value="AZU63867.1"/>
    <property type="molecule type" value="Genomic_DNA"/>
</dbReference>
<feature type="transmembrane region" description="Helical" evidence="4">
    <location>
        <begin position="269"/>
        <end position="285"/>
    </location>
</feature>
<dbReference type="InterPro" id="IPR000620">
    <property type="entry name" value="EamA_dom"/>
</dbReference>
<feature type="transmembrane region" description="Helical" evidence="4">
    <location>
        <begin position="149"/>
        <end position="168"/>
    </location>
</feature>
<evidence type="ECO:0000256" key="1">
    <source>
        <dbReference type="ARBA" id="ARBA00004127"/>
    </source>
</evidence>
<evidence type="ECO:0000259" key="5">
    <source>
        <dbReference type="Pfam" id="PF00892"/>
    </source>
</evidence>
<protein>
    <submittedName>
        <fullName evidence="6">EamA family transporter</fullName>
    </submittedName>
</protein>
<evidence type="ECO:0000256" key="2">
    <source>
        <dbReference type="ARBA" id="ARBA00007362"/>
    </source>
</evidence>
<dbReference type="KEGG" id="nmk:CHR53_22895"/>
<evidence type="ECO:0000313" key="7">
    <source>
        <dbReference type="Proteomes" id="UP000282892"/>
    </source>
</evidence>
<keyword evidence="4" id="KW-0812">Transmembrane</keyword>
<evidence type="ECO:0000256" key="4">
    <source>
        <dbReference type="SAM" id="Phobius"/>
    </source>
</evidence>
<dbReference type="InterPro" id="IPR037185">
    <property type="entry name" value="EmrE-like"/>
</dbReference>
<accession>A0A3T0I3H5</accession>
<feature type="transmembrane region" description="Helical" evidence="4">
    <location>
        <begin position="247"/>
        <end position="263"/>
    </location>
</feature>
<feature type="transmembrane region" description="Helical" evidence="4">
    <location>
        <begin position="69"/>
        <end position="86"/>
    </location>
</feature>
<evidence type="ECO:0000256" key="3">
    <source>
        <dbReference type="SAM" id="MobiDB-lite"/>
    </source>
</evidence>
<feature type="domain" description="EamA" evidence="5">
    <location>
        <begin position="152"/>
        <end position="285"/>
    </location>
</feature>
<feature type="transmembrane region" description="Helical" evidence="4">
    <location>
        <begin position="211"/>
        <end position="235"/>
    </location>
</feature>